<dbReference type="Gene3D" id="1.10.10.10">
    <property type="entry name" value="Winged helix-like DNA-binding domain superfamily/Winged helix DNA-binding domain"/>
    <property type="match status" value="1"/>
</dbReference>
<dbReference type="EMBL" id="JJMP01000003">
    <property type="protein sequence ID" value="RYC51812.1"/>
    <property type="molecule type" value="Genomic_DNA"/>
</dbReference>
<evidence type="ECO:0000256" key="1">
    <source>
        <dbReference type="ARBA" id="ARBA00023015"/>
    </source>
</evidence>
<dbReference type="Pfam" id="PF00196">
    <property type="entry name" value="GerE"/>
    <property type="match status" value="1"/>
</dbReference>
<dbReference type="Proteomes" id="UP000290261">
    <property type="component" value="Unassembled WGS sequence"/>
</dbReference>
<dbReference type="GO" id="GO:0003677">
    <property type="term" value="F:DNA binding"/>
    <property type="evidence" value="ECO:0007669"/>
    <property type="project" value="UniProtKB-KW"/>
</dbReference>
<keyword evidence="3" id="KW-0804">Transcription</keyword>
<dbReference type="SUPFAM" id="SSF46894">
    <property type="entry name" value="C-terminal effector domain of the bipartite response regulators"/>
    <property type="match status" value="1"/>
</dbReference>
<accession>A0A444VM79</accession>
<dbReference type="SMART" id="SM00421">
    <property type="entry name" value="HTH_LUXR"/>
    <property type="match status" value="1"/>
</dbReference>
<dbReference type="GO" id="GO:0006355">
    <property type="term" value="P:regulation of DNA-templated transcription"/>
    <property type="evidence" value="ECO:0007669"/>
    <property type="project" value="InterPro"/>
</dbReference>
<evidence type="ECO:0000256" key="4">
    <source>
        <dbReference type="SAM" id="Phobius"/>
    </source>
</evidence>
<dbReference type="PANTHER" id="PTHR44688:SF16">
    <property type="entry name" value="DNA-BINDING TRANSCRIPTIONAL ACTIVATOR DEVR_DOSR"/>
    <property type="match status" value="1"/>
</dbReference>
<dbReference type="InterPro" id="IPR016032">
    <property type="entry name" value="Sig_transdc_resp-reg_C-effctor"/>
</dbReference>
<gene>
    <name evidence="6" type="ORF">DN53_07950</name>
</gene>
<protein>
    <recommendedName>
        <fullName evidence="5">HTH luxR-type domain-containing protein</fullName>
    </recommendedName>
</protein>
<dbReference type="CDD" id="cd06170">
    <property type="entry name" value="LuxR_C_like"/>
    <property type="match status" value="1"/>
</dbReference>
<keyword evidence="4" id="KW-1133">Transmembrane helix</keyword>
<keyword evidence="4" id="KW-0472">Membrane</keyword>
<dbReference type="RefSeq" id="WP_129653378.1">
    <property type="nucleotide sequence ID" value="NZ_ML142908.1"/>
</dbReference>
<evidence type="ECO:0000313" key="7">
    <source>
        <dbReference type="Proteomes" id="UP000290261"/>
    </source>
</evidence>
<evidence type="ECO:0000256" key="3">
    <source>
        <dbReference type="ARBA" id="ARBA00023163"/>
    </source>
</evidence>
<keyword evidence="2" id="KW-0238">DNA-binding</keyword>
<reference evidence="6 7" key="1">
    <citation type="submission" date="2014-04" db="EMBL/GenBank/DDBJ databases">
        <title>Whole genome of Muricauda olearia.</title>
        <authorList>
            <person name="Zhang X.-H."/>
            <person name="Tang K."/>
        </authorList>
    </citation>
    <scope>NUCLEOTIDE SEQUENCE [LARGE SCALE GENOMIC DNA]</scope>
    <source>
        <strain evidence="6 7">Th120</strain>
    </source>
</reference>
<dbReference type="PANTHER" id="PTHR44688">
    <property type="entry name" value="DNA-BINDING TRANSCRIPTIONAL ACTIVATOR DEVR_DOSR"/>
    <property type="match status" value="1"/>
</dbReference>
<organism evidence="6 7">
    <name type="scientific">Flagellimonas olearia</name>
    <dbReference type="NCBI Taxonomy" id="552546"/>
    <lineage>
        <taxon>Bacteria</taxon>
        <taxon>Pseudomonadati</taxon>
        <taxon>Bacteroidota</taxon>
        <taxon>Flavobacteriia</taxon>
        <taxon>Flavobacteriales</taxon>
        <taxon>Flavobacteriaceae</taxon>
        <taxon>Flagellimonas</taxon>
    </lineage>
</organism>
<dbReference type="AlphaFoldDB" id="A0A444VM79"/>
<evidence type="ECO:0000256" key="2">
    <source>
        <dbReference type="ARBA" id="ARBA00023125"/>
    </source>
</evidence>
<dbReference type="InterPro" id="IPR000792">
    <property type="entry name" value="Tscrpt_reg_LuxR_C"/>
</dbReference>
<proteinExistence type="predicted"/>
<keyword evidence="4" id="KW-0812">Transmembrane</keyword>
<comment type="caution">
    <text evidence="6">The sequence shown here is derived from an EMBL/GenBank/DDBJ whole genome shotgun (WGS) entry which is preliminary data.</text>
</comment>
<evidence type="ECO:0000259" key="5">
    <source>
        <dbReference type="PROSITE" id="PS50043"/>
    </source>
</evidence>
<name>A0A444VM79_9FLAO</name>
<feature type="domain" description="HTH luxR-type" evidence="5">
    <location>
        <begin position="286"/>
        <end position="349"/>
    </location>
</feature>
<evidence type="ECO:0000313" key="6">
    <source>
        <dbReference type="EMBL" id="RYC51812.1"/>
    </source>
</evidence>
<feature type="transmembrane region" description="Helical" evidence="4">
    <location>
        <begin position="258"/>
        <end position="276"/>
    </location>
</feature>
<dbReference type="PROSITE" id="PS00622">
    <property type="entry name" value="HTH_LUXR_1"/>
    <property type="match status" value="1"/>
</dbReference>
<keyword evidence="7" id="KW-1185">Reference proteome</keyword>
<dbReference type="PRINTS" id="PR00038">
    <property type="entry name" value="HTHLUXR"/>
</dbReference>
<sequence length="349" mass="40591">MRLLVFLLVLLASPMLRGQYQFSGELSQNHSGQTVYLSLVENYRKSSRIYLDQIIKKTQVDSLGHFQFEGDNLPIKNRIYRIHMDGCTNEGEALHYLGECNNSQSVVFIANNQDTLYFPSSFDDQPLCSITSTNPKSSLLLEVKALKDEMAYDFMTYPSATNQNLNTKKWFKTLHTFGQNSNEPLVELFIYDFLSDKRNETYPHYLKDLATNPYYNALSQRLQATYPNTEFTEEFATEIEMDSQWVSADTSQFWPWKWVVWSLLILSLLANVYFLASRKMQMQKKTQSHYQQLTPQERKIAQGILQDKSNKEIAMELFISLSTVKTHINNLYKKLGVSTREEISHLLKK</sequence>
<keyword evidence="1" id="KW-0805">Transcription regulation</keyword>
<dbReference type="InterPro" id="IPR036388">
    <property type="entry name" value="WH-like_DNA-bd_sf"/>
</dbReference>
<dbReference type="PROSITE" id="PS50043">
    <property type="entry name" value="HTH_LUXR_2"/>
    <property type="match status" value="1"/>
</dbReference>